<dbReference type="Proteomes" id="UP001197875">
    <property type="component" value="Unassembled WGS sequence"/>
</dbReference>
<comment type="caution">
    <text evidence="2">The sequence shown here is derived from an EMBL/GenBank/DDBJ whole genome shotgun (WGS) entry which is preliminary data.</text>
</comment>
<dbReference type="CDD" id="cd00229">
    <property type="entry name" value="SGNH_hydrolase"/>
    <property type="match status" value="1"/>
</dbReference>
<protein>
    <submittedName>
        <fullName evidence="2">SGNH/GDSL hydrolase family protein</fullName>
    </submittedName>
</protein>
<reference evidence="2 3" key="1">
    <citation type="submission" date="2021-10" db="EMBL/GenBank/DDBJ databases">
        <title>Anaerobic single-cell dispensing facilitates the cultivation of human gut bacteria.</title>
        <authorList>
            <person name="Afrizal A."/>
        </authorList>
    </citation>
    <scope>NUCLEOTIDE SEQUENCE [LARGE SCALE GENOMIC DNA]</scope>
    <source>
        <strain evidence="2 3">CLA-AA-H277</strain>
    </source>
</reference>
<evidence type="ECO:0000313" key="2">
    <source>
        <dbReference type="EMBL" id="MCC2189296.1"/>
    </source>
</evidence>
<dbReference type="Pfam" id="PF13472">
    <property type="entry name" value="Lipase_GDSL_2"/>
    <property type="match status" value="1"/>
</dbReference>
<accession>A0AAE3J5T5</accession>
<feature type="domain" description="SGNH hydrolase-type esterase" evidence="1">
    <location>
        <begin position="32"/>
        <end position="230"/>
    </location>
</feature>
<dbReference type="InterPro" id="IPR013830">
    <property type="entry name" value="SGNH_hydro"/>
</dbReference>
<gene>
    <name evidence="2" type="ORF">LKD71_05620</name>
</gene>
<dbReference type="SUPFAM" id="SSF52266">
    <property type="entry name" value="SGNH hydrolase"/>
    <property type="match status" value="1"/>
</dbReference>
<evidence type="ECO:0000259" key="1">
    <source>
        <dbReference type="Pfam" id="PF13472"/>
    </source>
</evidence>
<keyword evidence="3" id="KW-1185">Reference proteome</keyword>
<sequence>MKAFWITDEKEKPLDTLVKDGGFCGIFRRIGCVGDSLSSGEYEIVNEDGTKSYYDLYEYSWGQFISYTTGSKVYNFSRGGMTASWYNESFAEENDFWNPEKACQAYIIALGDNDLFGKEEEVGSIADICLEDRTKNKDTFAGDYAKIIQRLKTIQPEAKFFLVTMPRDTENPEDENEQKKASHAALLHEMAKLFDNTYVIDLNQYGPVQDAEFRKLFFHNGHMTACGYKLAADVIMSYIDYLIRHHMEDFKLAGMIGYKK</sequence>
<dbReference type="EMBL" id="JAJEPR010000006">
    <property type="protein sequence ID" value="MCC2189296.1"/>
    <property type="molecule type" value="Genomic_DNA"/>
</dbReference>
<evidence type="ECO:0000313" key="3">
    <source>
        <dbReference type="Proteomes" id="UP001197875"/>
    </source>
</evidence>
<dbReference type="Gene3D" id="3.40.50.1110">
    <property type="entry name" value="SGNH hydrolase"/>
    <property type="match status" value="1"/>
</dbReference>
<proteinExistence type="predicted"/>
<organism evidence="2 3">
    <name type="scientific">Fusicatenibacter faecihominis</name>
    <dbReference type="NCBI Taxonomy" id="2881276"/>
    <lineage>
        <taxon>Bacteria</taxon>
        <taxon>Bacillati</taxon>
        <taxon>Bacillota</taxon>
        <taxon>Clostridia</taxon>
        <taxon>Lachnospirales</taxon>
        <taxon>Lachnospiraceae</taxon>
        <taxon>Fusicatenibacter</taxon>
    </lineage>
</organism>
<dbReference type="RefSeq" id="WP_178047006.1">
    <property type="nucleotide sequence ID" value="NZ_JAJEPR010000006.1"/>
</dbReference>
<name>A0AAE3J5T5_9FIRM</name>
<dbReference type="AlphaFoldDB" id="A0AAE3J5T5"/>
<keyword evidence="2" id="KW-0378">Hydrolase</keyword>
<dbReference type="InterPro" id="IPR036514">
    <property type="entry name" value="SGNH_hydro_sf"/>
</dbReference>
<dbReference type="GO" id="GO:0016787">
    <property type="term" value="F:hydrolase activity"/>
    <property type="evidence" value="ECO:0007669"/>
    <property type="project" value="UniProtKB-KW"/>
</dbReference>